<evidence type="ECO:0000313" key="1">
    <source>
        <dbReference type="EMBL" id="AQQ55343.1"/>
    </source>
</evidence>
<dbReference type="EMBL" id="CP019641">
    <property type="protein sequence ID" value="AQQ55343.1"/>
    <property type="molecule type" value="Genomic_DNA"/>
</dbReference>
<evidence type="ECO:0000313" key="2">
    <source>
        <dbReference type="Proteomes" id="UP000188184"/>
    </source>
</evidence>
<dbReference type="Proteomes" id="UP000188184">
    <property type="component" value="Plasmid unnamed1"/>
</dbReference>
<reference evidence="1 2" key="1">
    <citation type="submission" date="2017-02" db="EMBL/GenBank/DDBJ databases">
        <title>The complete genomic sequence of a novel cold adapted crude oil-degrading bacterium Planococcus qaidamina Y42.</title>
        <authorList>
            <person name="Yang R."/>
        </authorList>
    </citation>
    <scope>NUCLEOTIDE SEQUENCE [LARGE SCALE GENOMIC DNA]</scope>
    <source>
        <strain evidence="1 2">Y42</strain>
        <plasmid evidence="1 2">unnamed1</plasmid>
    </source>
</reference>
<gene>
    <name evidence="1" type="ORF">B0X71_19405</name>
</gene>
<organism evidence="1 2">
    <name type="scientific">Planococcus lenghuensis</name>
    <dbReference type="NCBI Taxonomy" id="2213202"/>
    <lineage>
        <taxon>Bacteria</taxon>
        <taxon>Bacillati</taxon>
        <taxon>Bacillota</taxon>
        <taxon>Bacilli</taxon>
        <taxon>Bacillales</taxon>
        <taxon>Caryophanaceae</taxon>
        <taxon>Planococcus</taxon>
    </lineage>
</organism>
<dbReference type="KEGG" id="pmar:B0X71_19405"/>
<sequence>MSALATKHKKPMAITARLKSKVVREFGLNHRNIPKVAFNVFLMISPFVDLDGRIQADFEAVRRKLDIQRSQLKCALTRLETEGLIERRGDHYYSLAHTFGKSGETQFIQNYKKIVDGSMKKHSLRVNRLISYFLSAKMPGKVHRVKFENLYRNQLHTGLAGIDYFYDAKEAAAALLKLIQDDVISIWLGRGQDALLLPRGSGEEAEKALYSYLGLTDSESPKRSRTSSIKAENHVLSIRLTDLFISEKVAVSANTAELDMMLNRYDLYIEELSEETIQQLIGAKNTLFNKVGETGLSIYRKAMESYCHENCFLASYHDDQEYKVYDVMRNNYLLKEIQSVLLEVAECNKRSGYVSSVQYETSHGTITHRHFEILLDYFLEIGTPEYEMFLRAALRDAGIQIELLVSTSGQWLRIQIRAEKLKANLLALSGDVMTDEECEEFLLSAAEKRLLIQQEEYNRLVERHLRIHFLTKWEPKLENSKPEPKVPFYNWLEDRN</sequence>
<accession>A0A1Q2L4J4</accession>
<protein>
    <submittedName>
        <fullName evidence="1">Uncharacterized protein</fullName>
    </submittedName>
</protein>
<keyword evidence="2" id="KW-1185">Reference proteome</keyword>
<name>A0A1Q2L4J4_9BACL</name>
<proteinExistence type="predicted"/>
<dbReference type="AlphaFoldDB" id="A0A1Q2L4J4"/>
<dbReference type="OrthoDB" id="2966618at2"/>
<geneLocation type="plasmid" evidence="1 2">
    <name>unnamed1</name>
</geneLocation>
<keyword evidence="1" id="KW-0614">Plasmid</keyword>
<dbReference type="RefSeq" id="WP_077591201.1">
    <property type="nucleotide sequence ID" value="NZ_CP019641.1"/>
</dbReference>